<keyword evidence="2" id="KW-1185">Reference proteome</keyword>
<dbReference type="Proteomes" id="UP000011135">
    <property type="component" value="Unassembled WGS sequence"/>
</dbReference>
<gene>
    <name evidence="1" type="ORF">C900_03121</name>
</gene>
<comment type="caution">
    <text evidence="1">The sequence shown here is derived from an EMBL/GenBank/DDBJ whole genome shotgun (WGS) entry which is preliminary data.</text>
</comment>
<dbReference type="AlphaFoldDB" id="L8JPV5"/>
<protein>
    <submittedName>
        <fullName evidence="1">Uncharacterized protein</fullName>
    </submittedName>
</protein>
<organism evidence="1 2">
    <name type="scientific">Fulvivirga imtechensis AK7</name>
    <dbReference type="NCBI Taxonomy" id="1237149"/>
    <lineage>
        <taxon>Bacteria</taxon>
        <taxon>Pseudomonadati</taxon>
        <taxon>Bacteroidota</taxon>
        <taxon>Cytophagia</taxon>
        <taxon>Cytophagales</taxon>
        <taxon>Fulvivirgaceae</taxon>
        <taxon>Fulvivirga</taxon>
    </lineage>
</organism>
<evidence type="ECO:0000313" key="2">
    <source>
        <dbReference type="Proteomes" id="UP000011135"/>
    </source>
</evidence>
<name>L8JPV5_9BACT</name>
<accession>L8JPV5</accession>
<reference evidence="1 2" key="1">
    <citation type="submission" date="2012-12" db="EMBL/GenBank/DDBJ databases">
        <title>Genome assembly of Fulvivirga imtechensis AK7.</title>
        <authorList>
            <person name="Nupur N."/>
            <person name="Khatri I."/>
            <person name="Kumar R."/>
            <person name="Subramanian S."/>
            <person name="Pinnaka A."/>
        </authorList>
    </citation>
    <scope>NUCLEOTIDE SEQUENCE [LARGE SCALE GENOMIC DNA]</scope>
    <source>
        <strain evidence="1 2">AK7</strain>
    </source>
</reference>
<evidence type="ECO:0000313" key="1">
    <source>
        <dbReference type="EMBL" id="ELR70991.1"/>
    </source>
</evidence>
<proteinExistence type="predicted"/>
<sequence>MRLDRYFLSGNCAGPPVGYPVLKLNDELQQGSDMYSSEECTLTVAQASYGL</sequence>
<dbReference type="EMBL" id="AMZN01000046">
    <property type="protein sequence ID" value="ELR70991.1"/>
    <property type="molecule type" value="Genomic_DNA"/>
</dbReference>